<dbReference type="Proteomes" id="UP000246250">
    <property type="component" value="Segment"/>
</dbReference>
<dbReference type="RefSeq" id="YP_010659254.1">
    <property type="nucleotide sequence ID" value="NC_070866.1"/>
</dbReference>
<organism evidence="1 2">
    <name type="scientific">Pseudomonas phage 98PfluR60PP</name>
    <dbReference type="NCBI Taxonomy" id="2163965"/>
    <lineage>
        <taxon>Viruses</taxon>
        <taxon>Duplodnaviria</taxon>
        <taxon>Heunggongvirae</taxon>
        <taxon>Uroviricota</taxon>
        <taxon>Caudoviricetes</taxon>
        <taxon>Schitoviridae</taxon>
        <taxon>Littlefixvirus</taxon>
        <taxon>Littlefixvirus 98Pflur60pp</taxon>
    </lineage>
</organism>
<name>A0A2S1PFW6_9CAUD</name>
<protein>
    <submittedName>
        <fullName evidence="1">Uncharacterized protein</fullName>
    </submittedName>
</protein>
<dbReference type="GeneID" id="77935222"/>
<dbReference type="Gene3D" id="3.30.300.260">
    <property type="match status" value="1"/>
</dbReference>
<evidence type="ECO:0000313" key="2">
    <source>
        <dbReference type="Proteomes" id="UP000246250"/>
    </source>
</evidence>
<proteinExistence type="predicted"/>
<dbReference type="EMBL" id="MH179480">
    <property type="protein sequence ID" value="AWH15450.1"/>
    <property type="molecule type" value="Genomic_DNA"/>
</dbReference>
<keyword evidence="2" id="KW-1185">Reference proteome</keyword>
<dbReference type="KEGG" id="vg:77935222"/>
<evidence type="ECO:0000313" key="1">
    <source>
        <dbReference type="EMBL" id="AWH15450.1"/>
    </source>
</evidence>
<accession>A0A2S1PFW6</accession>
<sequence length="57" mass="6627">MRVTGTGFGDVEPPEHEEFEYYILDCDNRHWPEMEDQMTSADHAKVLVAYKAKLGLR</sequence>
<reference evidence="1 2" key="1">
    <citation type="submission" date="2018-04" db="EMBL/GenBank/DDBJ databases">
        <title>Complete genome sequences of new Aeromonas and Pseudomonas phages promising in phage therapy dedicated to aquaculture.</title>
        <authorList>
            <person name="Kolsut J."/>
            <person name="Wojcik E."/>
            <person name="Wojtasik A."/>
            <person name="Dastych J."/>
        </authorList>
    </citation>
    <scope>NUCLEOTIDE SEQUENCE [LARGE SCALE GENOMIC DNA]</scope>
</reference>